<evidence type="ECO:0000313" key="3">
    <source>
        <dbReference type="EMBL" id="SVA73920.1"/>
    </source>
</evidence>
<dbReference type="InterPro" id="IPR006140">
    <property type="entry name" value="D-isomer_DH_NAD-bd"/>
</dbReference>
<dbReference type="PANTHER" id="PTHR10996">
    <property type="entry name" value="2-HYDROXYACID DEHYDROGENASE-RELATED"/>
    <property type="match status" value="1"/>
</dbReference>
<evidence type="ECO:0000259" key="2">
    <source>
        <dbReference type="Pfam" id="PF02826"/>
    </source>
</evidence>
<reference evidence="3" key="1">
    <citation type="submission" date="2018-05" db="EMBL/GenBank/DDBJ databases">
        <authorList>
            <person name="Lanie J.A."/>
            <person name="Ng W.-L."/>
            <person name="Kazmierczak K.M."/>
            <person name="Andrzejewski T.M."/>
            <person name="Davidsen T.M."/>
            <person name="Wayne K.J."/>
            <person name="Tettelin H."/>
            <person name="Glass J.I."/>
            <person name="Rusch D."/>
            <person name="Podicherti R."/>
            <person name="Tsui H.-C.T."/>
            <person name="Winkler M.E."/>
        </authorList>
    </citation>
    <scope>NUCLEOTIDE SEQUENCE</scope>
</reference>
<sequence>VKSVGIEELIKKSDVVTLHLPLDDSTKNIMNEERLQMLKSSAVLINLARGGLIDEAILKKMLLEKRIAGAALDVFEVEPPIDKELLTMDNVLITPHIGGSTEEAILAMGVAAIDGLDNAKDPLEFI</sequence>
<accession>A0A381YAJ8</accession>
<dbReference type="AlphaFoldDB" id="A0A381YAJ8"/>
<feature type="non-terminal residue" evidence="3">
    <location>
        <position position="1"/>
    </location>
</feature>
<proteinExistence type="predicted"/>
<feature type="domain" description="D-isomer specific 2-hydroxyacid dehydrogenase NAD-binding" evidence="2">
    <location>
        <begin position="3"/>
        <end position="98"/>
    </location>
</feature>
<dbReference type="InterPro" id="IPR050223">
    <property type="entry name" value="D-isomer_2-hydroxyacid_DH"/>
</dbReference>
<name>A0A381YAJ8_9ZZZZ</name>
<organism evidence="3">
    <name type="scientific">marine metagenome</name>
    <dbReference type="NCBI Taxonomy" id="408172"/>
    <lineage>
        <taxon>unclassified sequences</taxon>
        <taxon>metagenomes</taxon>
        <taxon>ecological metagenomes</taxon>
    </lineage>
</organism>
<dbReference type="GO" id="GO:0051287">
    <property type="term" value="F:NAD binding"/>
    <property type="evidence" value="ECO:0007669"/>
    <property type="project" value="InterPro"/>
</dbReference>
<dbReference type="EMBL" id="UINC01017745">
    <property type="protein sequence ID" value="SVA73920.1"/>
    <property type="molecule type" value="Genomic_DNA"/>
</dbReference>
<dbReference type="InterPro" id="IPR036291">
    <property type="entry name" value="NAD(P)-bd_dom_sf"/>
</dbReference>
<dbReference type="PROSITE" id="PS00670">
    <property type="entry name" value="D_2_HYDROXYACID_DH_2"/>
    <property type="match status" value="1"/>
</dbReference>
<protein>
    <recommendedName>
        <fullName evidence="2">D-isomer specific 2-hydroxyacid dehydrogenase NAD-binding domain-containing protein</fullName>
    </recommendedName>
</protein>
<dbReference type="Gene3D" id="3.40.50.720">
    <property type="entry name" value="NAD(P)-binding Rossmann-like Domain"/>
    <property type="match status" value="2"/>
</dbReference>
<dbReference type="PROSITE" id="PS00671">
    <property type="entry name" value="D_2_HYDROXYACID_DH_3"/>
    <property type="match status" value="1"/>
</dbReference>
<gene>
    <name evidence="3" type="ORF">METZ01_LOCUS126774</name>
</gene>
<dbReference type="InterPro" id="IPR029753">
    <property type="entry name" value="D-isomer_DH_CS"/>
</dbReference>
<evidence type="ECO:0000256" key="1">
    <source>
        <dbReference type="ARBA" id="ARBA00023002"/>
    </source>
</evidence>
<dbReference type="SUPFAM" id="SSF51735">
    <property type="entry name" value="NAD(P)-binding Rossmann-fold domains"/>
    <property type="match status" value="1"/>
</dbReference>
<dbReference type="GO" id="GO:0016491">
    <property type="term" value="F:oxidoreductase activity"/>
    <property type="evidence" value="ECO:0007669"/>
    <property type="project" value="UniProtKB-KW"/>
</dbReference>
<keyword evidence="1" id="KW-0560">Oxidoreductase</keyword>
<dbReference type="Pfam" id="PF02826">
    <property type="entry name" value="2-Hacid_dh_C"/>
    <property type="match status" value="1"/>
</dbReference>